<protein>
    <submittedName>
        <fullName evidence="8">(spotted green pufferfish) hypothetical protein</fullName>
    </submittedName>
</protein>
<evidence type="ECO:0000256" key="4">
    <source>
        <dbReference type="ARBA" id="ARBA00022685"/>
    </source>
</evidence>
<keyword evidence="3" id="KW-0964">Secreted</keyword>
<dbReference type="AlphaFoldDB" id="Q4S4M0"/>
<evidence type="ECO:0000313" key="8">
    <source>
        <dbReference type="EMBL" id="CAG04412.1"/>
    </source>
</evidence>
<dbReference type="InterPro" id="IPR013055">
    <property type="entry name" value="Tachy_Neuro_lke_CS"/>
</dbReference>
<proteinExistence type="inferred from homology"/>
<dbReference type="EMBL" id="CAAE01014738">
    <property type="protein sequence ID" value="CAG04412.1"/>
    <property type="molecule type" value="Genomic_DNA"/>
</dbReference>
<evidence type="ECO:0000256" key="6">
    <source>
        <dbReference type="ARBA" id="ARBA00022815"/>
    </source>
</evidence>
<dbReference type="PROSITE" id="PS00267">
    <property type="entry name" value="TACHYKININ"/>
    <property type="match status" value="1"/>
</dbReference>
<accession>Q4S4M0</accession>
<comment type="similarity">
    <text evidence="2">Belongs to the tachykinin family.</text>
</comment>
<evidence type="ECO:0000256" key="7">
    <source>
        <dbReference type="SAM" id="MobiDB-lite"/>
    </source>
</evidence>
<comment type="caution">
    <text evidence="8">The sequence shown here is derived from an EMBL/GenBank/DDBJ whole genome shotgun (WGS) entry which is preliminary data.</text>
</comment>
<comment type="subcellular location">
    <subcellularLocation>
        <location evidence="1">Secreted</location>
    </subcellularLocation>
</comment>
<sequence length="115" mass="12644">MLTDPAASSPVDEDKSLSPAWQDESVDSSLTNQLLGLMKRSKRVRFYGLMGKRSGVKKPIQVRRRNKGEAFVGLMGRSISGEDSSNRIIPASAAAEVLEKPHDQGSSQEWVQMLN</sequence>
<evidence type="ECO:0000256" key="5">
    <source>
        <dbReference type="ARBA" id="ARBA00022729"/>
    </source>
</evidence>
<dbReference type="PANTHER" id="PTHR11250:SF5">
    <property type="entry name" value="PROTACHYKININ-1-LIKE ISOFORM X1-RELATED"/>
    <property type="match status" value="1"/>
</dbReference>
<gene>
    <name evidence="8" type="ORF">GSTENG00024121001</name>
</gene>
<evidence type="ECO:0000256" key="2">
    <source>
        <dbReference type="ARBA" id="ARBA00007518"/>
    </source>
</evidence>
<dbReference type="PANTHER" id="PTHR11250">
    <property type="entry name" value="TACHYKININ"/>
    <property type="match status" value="1"/>
</dbReference>
<evidence type="ECO:0000256" key="3">
    <source>
        <dbReference type="ARBA" id="ARBA00022525"/>
    </source>
</evidence>
<keyword evidence="4" id="KW-0165">Cleavage on pair of basic residues</keyword>
<evidence type="ECO:0000256" key="1">
    <source>
        <dbReference type="ARBA" id="ARBA00004613"/>
    </source>
</evidence>
<dbReference type="OrthoDB" id="9538060at2759"/>
<name>Q4S4M0_TETNG</name>
<keyword evidence="6" id="KW-0027">Amidation</keyword>
<dbReference type="KEGG" id="tng:GSTEN00024121G001"/>
<reference evidence="8" key="2">
    <citation type="submission" date="2004-02" db="EMBL/GenBank/DDBJ databases">
        <authorList>
            <consortium name="Genoscope"/>
            <consortium name="Whitehead Institute Centre for Genome Research"/>
        </authorList>
    </citation>
    <scope>NUCLEOTIDE SEQUENCE</scope>
</reference>
<dbReference type="GO" id="GO:0005576">
    <property type="term" value="C:extracellular region"/>
    <property type="evidence" value="ECO:0007669"/>
    <property type="project" value="UniProtKB-SubCell"/>
</dbReference>
<feature type="region of interest" description="Disordered" evidence="7">
    <location>
        <begin position="1"/>
        <end position="27"/>
    </location>
</feature>
<keyword evidence="5" id="KW-0732">Signal</keyword>
<organism evidence="8">
    <name type="scientific">Tetraodon nigroviridis</name>
    <name type="common">Spotted green pufferfish</name>
    <name type="synonym">Chelonodon nigroviridis</name>
    <dbReference type="NCBI Taxonomy" id="99883"/>
    <lineage>
        <taxon>Eukaryota</taxon>
        <taxon>Metazoa</taxon>
        <taxon>Chordata</taxon>
        <taxon>Craniata</taxon>
        <taxon>Vertebrata</taxon>
        <taxon>Euteleostomi</taxon>
        <taxon>Actinopterygii</taxon>
        <taxon>Neopterygii</taxon>
        <taxon>Teleostei</taxon>
        <taxon>Neoteleostei</taxon>
        <taxon>Acanthomorphata</taxon>
        <taxon>Eupercaria</taxon>
        <taxon>Tetraodontiformes</taxon>
        <taxon>Tetradontoidea</taxon>
        <taxon>Tetraodontidae</taxon>
        <taxon>Tetraodon</taxon>
    </lineage>
</organism>
<reference evidence="8" key="1">
    <citation type="journal article" date="2004" name="Nature">
        <title>Genome duplication in the teleost fish Tetraodon nigroviridis reveals the early vertebrate proto-karyotype.</title>
        <authorList>
            <person name="Jaillon O."/>
            <person name="Aury J.-M."/>
            <person name="Brunet F."/>
            <person name="Petit J.-L."/>
            <person name="Stange-Thomann N."/>
            <person name="Mauceli E."/>
            <person name="Bouneau L."/>
            <person name="Fischer C."/>
            <person name="Ozouf-Costaz C."/>
            <person name="Bernot A."/>
            <person name="Nicaud S."/>
            <person name="Jaffe D."/>
            <person name="Fisher S."/>
            <person name="Lutfalla G."/>
            <person name="Dossat C."/>
            <person name="Segurens B."/>
            <person name="Dasilva C."/>
            <person name="Salanoubat M."/>
            <person name="Levy M."/>
            <person name="Boudet N."/>
            <person name="Castellano S."/>
            <person name="Anthouard V."/>
            <person name="Jubin C."/>
            <person name="Castelli V."/>
            <person name="Katinka M."/>
            <person name="Vacherie B."/>
            <person name="Biemont C."/>
            <person name="Skalli Z."/>
            <person name="Cattolico L."/>
            <person name="Poulain J."/>
            <person name="De Berardinis V."/>
            <person name="Cruaud C."/>
            <person name="Duprat S."/>
            <person name="Brottier P."/>
            <person name="Coutanceau J.-P."/>
            <person name="Gouzy J."/>
            <person name="Parra G."/>
            <person name="Lardier G."/>
            <person name="Chapple C."/>
            <person name="McKernan K.J."/>
            <person name="McEwan P."/>
            <person name="Bosak S."/>
            <person name="Kellis M."/>
            <person name="Volff J.-N."/>
            <person name="Guigo R."/>
            <person name="Zody M.C."/>
            <person name="Mesirov J."/>
            <person name="Lindblad-Toh K."/>
            <person name="Birren B."/>
            <person name="Nusbaum C."/>
            <person name="Kahn D."/>
            <person name="Robinson-Rechavi M."/>
            <person name="Laudet V."/>
            <person name="Schachter V."/>
            <person name="Quetier F."/>
            <person name="Saurin W."/>
            <person name="Scarpelli C."/>
            <person name="Wincker P."/>
            <person name="Lander E.S."/>
            <person name="Weissenbach J."/>
            <person name="Roest Crollius H."/>
        </authorList>
    </citation>
    <scope>NUCLEOTIDE SEQUENCE [LARGE SCALE GENOMIC DNA]</scope>
</reference>